<accession>A0ABW1RS07</accession>
<organism evidence="1 2">
    <name type="scientific">Weissella sagaensis</name>
    <dbReference type="NCBI Taxonomy" id="2559928"/>
    <lineage>
        <taxon>Bacteria</taxon>
        <taxon>Bacillati</taxon>
        <taxon>Bacillota</taxon>
        <taxon>Bacilli</taxon>
        <taxon>Lactobacillales</taxon>
        <taxon>Lactobacillaceae</taxon>
        <taxon>Weissella</taxon>
    </lineage>
</organism>
<sequence>MMEIQNNMMSRINFIRVVAIAGILGMTDEELALELGTETDAIRMFRTLRTDALVAPWLSNNLYQFLNKNSHLLIGVSDGLGNLN</sequence>
<gene>
    <name evidence="1" type="ORF">ACFQGR_02215</name>
</gene>
<proteinExistence type="predicted"/>
<evidence type="ECO:0000313" key="1">
    <source>
        <dbReference type="EMBL" id="MFC6178225.1"/>
    </source>
</evidence>
<dbReference type="Proteomes" id="UP001596158">
    <property type="component" value="Unassembled WGS sequence"/>
</dbReference>
<name>A0ABW1RS07_9LACO</name>
<protein>
    <submittedName>
        <fullName evidence="1">Uncharacterized protein</fullName>
    </submittedName>
</protein>
<dbReference type="RefSeq" id="WP_137600935.1">
    <property type="nucleotide sequence ID" value="NZ_BJDT01000011.1"/>
</dbReference>
<reference evidence="2" key="1">
    <citation type="journal article" date="2019" name="Int. J. Syst. Evol. Microbiol.">
        <title>The Global Catalogue of Microorganisms (GCM) 10K type strain sequencing project: providing services to taxonomists for standard genome sequencing and annotation.</title>
        <authorList>
            <consortium name="The Broad Institute Genomics Platform"/>
            <consortium name="The Broad Institute Genome Sequencing Center for Infectious Disease"/>
            <person name="Wu L."/>
            <person name="Ma J."/>
        </authorList>
    </citation>
    <scope>NUCLEOTIDE SEQUENCE [LARGE SCALE GENOMIC DNA]</scope>
    <source>
        <strain evidence="2">CCM 8924</strain>
    </source>
</reference>
<dbReference type="EMBL" id="JBHSSG010000008">
    <property type="protein sequence ID" value="MFC6178225.1"/>
    <property type="molecule type" value="Genomic_DNA"/>
</dbReference>
<keyword evidence="2" id="KW-1185">Reference proteome</keyword>
<comment type="caution">
    <text evidence="1">The sequence shown here is derived from an EMBL/GenBank/DDBJ whole genome shotgun (WGS) entry which is preliminary data.</text>
</comment>
<evidence type="ECO:0000313" key="2">
    <source>
        <dbReference type="Proteomes" id="UP001596158"/>
    </source>
</evidence>